<evidence type="ECO:0000256" key="1">
    <source>
        <dbReference type="SAM" id="MobiDB-lite"/>
    </source>
</evidence>
<feature type="region of interest" description="Disordered" evidence="1">
    <location>
        <begin position="167"/>
        <end position="288"/>
    </location>
</feature>
<feature type="compositionally biased region" description="Basic and acidic residues" evidence="1">
    <location>
        <begin position="395"/>
        <end position="405"/>
    </location>
</feature>
<dbReference type="EMBL" id="NHYE01005457">
    <property type="protein sequence ID" value="PPQ72437.1"/>
    <property type="molecule type" value="Genomic_DNA"/>
</dbReference>
<protein>
    <submittedName>
        <fullName evidence="2">Uncharacterized protein</fullName>
    </submittedName>
</protein>
<name>A0A409W1Q8_9AGAR</name>
<feature type="region of interest" description="Disordered" evidence="1">
    <location>
        <begin position="382"/>
        <end position="413"/>
    </location>
</feature>
<sequence length="413" mass="44696">MSNSTNTTTSSTTAMEAKRAEYARLFDLFERLASRRARQDAFTIDTPTVQELDPLLAKLSAVVNTKKDASKMTGRPRRNTVASAIGDEGSRGRRAANKRGKEAACQVENDDEDEIESLTKFPLVNAKDYPFTFRLMVHKLYKKEEWVRTIKEMLERSKAEYKSLAEKQKAEASATDSRHEDAQSGRQEVEADGGVIRFKVPTSPGAVAGGRRGRQRSQSVAGAASHTVLSPRSPSGVRSSGSGADATTHKPDVRALKKRCVGRRKSMSGAMNAEVGSGSSYADSPPHTACQKNRATWVYDAAISSAERPATTATFDSFPPLPPPSPTGGTHHAIRAKIVNSLQMSACASAGAGTKRRVNHAEEVPLLMPLQHVTNMNAAGLAARRRVTRSQGVERTADGEEEMKKATKRPFAG</sequence>
<proteinExistence type="predicted"/>
<dbReference type="AlphaFoldDB" id="A0A409W1Q8"/>
<evidence type="ECO:0000313" key="3">
    <source>
        <dbReference type="Proteomes" id="UP000284706"/>
    </source>
</evidence>
<keyword evidence="3" id="KW-1185">Reference proteome</keyword>
<feature type="region of interest" description="Disordered" evidence="1">
    <location>
        <begin position="85"/>
        <end position="108"/>
    </location>
</feature>
<feature type="compositionally biased region" description="Low complexity" evidence="1">
    <location>
        <begin position="230"/>
        <end position="243"/>
    </location>
</feature>
<evidence type="ECO:0000313" key="2">
    <source>
        <dbReference type="EMBL" id="PPQ72437.1"/>
    </source>
</evidence>
<dbReference type="InParanoid" id="A0A409W1Q8"/>
<gene>
    <name evidence="2" type="ORF">CVT26_003767</name>
</gene>
<dbReference type="Proteomes" id="UP000284706">
    <property type="component" value="Unassembled WGS sequence"/>
</dbReference>
<accession>A0A409W1Q8</accession>
<dbReference type="OrthoDB" id="3067134at2759"/>
<feature type="compositionally biased region" description="Basic residues" evidence="1">
    <location>
        <begin position="256"/>
        <end position="266"/>
    </location>
</feature>
<comment type="caution">
    <text evidence="2">The sequence shown here is derived from an EMBL/GenBank/DDBJ whole genome shotgun (WGS) entry which is preliminary data.</text>
</comment>
<feature type="compositionally biased region" description="Basic and acidic residues" evidence="1">
    <location>
        <begin position="167"/>
        <end position="189"/>
    </location>
</feature>
<organism evidence="2 3">
    <name type="scientific">Gymnopilus dilepis</name>
    <dbReference type="NCBI Taxonomy" id="231916"/>
    <lineage>
        <taxon>Eukaryota</taxon>
        <taxon>Fungi</taxon>
        <taxon>Dikarya</taxon>
        <taxon>Basidiomycota</taxon>
        <taxon>Agaricomycotina</taxon>
        <taxon>Agaricomycetes</taxon>
        <taxon>Agaricomycetidae</taxon>
        <taxon>Agaricales</taxon>
        <taxon>Agaricineae</taxon>
        <taxon>Hymenogastraceae</taxon>
        <taxon>Gymnopilus</taxon>
    </lineage>
</organism>
<reference evidence="2 3" key="1">
    <citation type="journal article" date="2018" name="Evol. Lett.">
        <title>Horizontal gene cluster transfer increased hallucinogenic mushroom diversity.</title>
        <authorList>
            <person name="Reynolds H.T."/>
            <person name="Vijayakumar V."/>
            <person name="Gluck-Thaler E."/>
            <person name="Korotkin H.B."/>
            <person name="Matheny P.B."/>
            <person name="Slot J.C."/>
        </authorList>
    </citation>
    <scope>NUCLEOTIDE SEQUENCE [LARGE SCALE GENOMIC DNA]</scope>
    <source>
        <strain evidence="2 3">SRW20</strain>
    </source>
</reference>